<dbReference type="CDD" id="cd22967">
    <property type="entry name" value="DD_AK7"/>
    <property type="match status" value="1"/>
</dbReference>
<feature type="compositionally biased region" description="Basic and acidic residues" evidence="1">
    <location>
        <begin position="135"/>
        <end position="144"/>
    </location>
</feature>
<dbReference type="Gene3D" id="1.20.890.10">
    <property type="entry name" value="cAMP-dependent protein kinase regulatory subunit, dimerization-anchoring domain"/>
    <property type="match status" value="1"/>
</dbReference>
<accession>A0A1B6GYM4</accession>
<dbReference type="InterPro" id="IPR036291">
    <property type="entry name" value="NAD(P)-bd_dom_sf"/>
</dbReference>
<dbReference type="AlphaFoldDB" id="A0A1B6GYM4"/>
<dbReference type="InterPro" id="IPR047499">
    <property type="entry name" value="DD_AK7"/>
</dbReference>
<evidence type="ECO:0000256" key="1">
    <source>
        <dbReference type="SAM" id="MobiDB-lite"/>
    </source>
</evidence>
<organism evidence="2">
    <name type="scientific">Cuerna arida</name>
    <dbReference type="NCBI Taxonomy" id="1464854"/>
    <lineage>
        <taxon>Eukaryota</taxon>
        <taxon>Metazoa</taxon>
        <taxon>Ecdysozoa</taxon>
        <taxon>Arthropoda</taxon>
        <taxon>Hexapoda</taxon>
        <taxon>Insecta</taxon>
        <taxon>Pterygota</taxon>
        <taxon>Neoptera</taxon>
        <taxon>Paraneoptera</taxon>
        <taxon>Hemiptera</taxon>
        <taxon>Auchenorrhyncha</taxon>
        <taxon>Membracoidea</taxon>
        <taxon>Cicadellidae</taxon>
        <taxon>Cicadellinae</taxon>
        <taxon>Proconiini</taxon>
        <taxon>Cuerna</taxon>
    </lineage>
</organism>
<dbReference type="InterPro" id="IPR007858">
    <property type="entry name" value="Dpy-30_motif"/>
</dbReference>
<protein>
    <submittedName>
        <fullName evidence="2">Uncharacterized protein</fullName>
    </submittedName>
</protein>
<dbReference type="SUPFAM" id="SSF51735">
    <property type="entry name" value="NAD(P)-binding Rossmann-fold domains"/>
    <property type="match status" value="1"/>
</dbReference>
<gene>
    <name evidence="2" type="ORF">g.37955</name>
</gene>
<feature type="region of interest" description="Disordered" evidence="1">
    <location>
        <begin position="101"/>
        <end position="158"/>
    </location>
</feature>
<sequence>MDAISDVSRASQIKSSVPIRSPLPDPLDVEKLLGFSDETKRNSLEEGITDLRYFDRNKIFINQIDSFTGKYLVSVLSRKQLEINEDDKEFGKENVIINDEPKDASIHEHIKPNKKGKTASVSDLKTKGKQGSPAKSKETSGKIKSDKKKPLSSPKESNLPLLENSVDLRYSVFDEKIAYDTSKLTVAEYFEMMELEDGEPREEYLKEKLDEFKVVIPPLHQQRTKPSRPNSIKEIKISDFEIIGTITNKEFSGDFVQEGVTEIISSSHENLSFIKHIAKCGVIIYNILDDSEQAVEASWVLNSLSHFIQELKEDGEMSEFPPPLFILLSTFMTWSLSKSLHPKIPDLPFSEKDYRKRTPHPNYQMHYELEEQVIRVKAGGEIDAIILTCGIPYGHEESVFSYFFETAVNCNMEVPVYYGSSQNFFPVIHVENIGEIVREVIKKSDKITLPFLFAKDPISFYKKDVIKAITRGFGAECYKIMPEEFSFLEDAITQDIYDQTMANIYMESCCPLFQEEDIKWKYINGFVEDMKYIVKEFIDAKNLKPLNIVVFGSSLKDMQNLPQRLSQYYHCLYLNPDFAVQDYVSGMLEKITKFEEQKHTENTTQQRVSLKSEENHVNVPNLKIEVTEEHCEDYNFENSLEFFRKLNIKHIEDISKLTKMQMVSILHERMKSRMCLIHGYVLDDFPKSLAEAQSLFSIDDRYTFQNDDFSEHPHLPDYVVYLNQVEEGFPELAVTGDDAYQYSKEEPSFMPDDTMKVLPQENMQTVNKTKIENTMENRMDGKNNEVNAPEAAVIDFFLEKNKNCKLIKLDINGFDNPDRAFNEVIESIIQIGAVDTRTQEMTDNGRSCQEANILQGDEQNSNAKVECQAETVMENVETETITNTQEGRSSKLKNAEEMKIAINSCPYISYLISYVYPTLTNALLAVTEQRPEDPLDFLAEYLFKNNPDGKMMDPTRAKIEEEMRNRDLGFPNIDSKACLS</sequence>
<name>A0A1B6GYM4_9HEMI</name>
<dbReference type="InterPro" id="IPR027417">
    <property type="entry name" value="P-loop_NTPase"/>
</dbReference>
<evidence type="ECO:0000313" key="2">
    <source>
        <dbReference type="EMBL" id="JAS67508.1"/>
    </source>
</evidence>
<dbReference type="Gene3D" id="3.40.50.720">
    <property type="entry name" value="NAD(P)-binding Rossmann-like Domain"/>
    <property type="match status" value="1"/>
</dbReference>
<proteinExistence type="predicted"/>
<dbReference type="Gene3D" id="3.40.50.300">
    <property type="entry name" value="P-loop containing nucleotide triphosphate hydrolases"/>
    <property type="match status" value="1"/>
</dbReference>
<dbReference type="Pfam" id="PF05186">
    <property type="entry name" value="Dpy-30"/>
    <property type="match status" value="1"/>
</dbReference>
<reference evidence="2" key="1">
    <citation type="submission" date="2015-11" db="EMBL/GenBank/DDBJ databases">
        <title>De novo transcriptome assembly of four potential Pierce s Disease insect vectors from Arizona vineyards.</title>
        <authorList>
            <person name="Tassone E.E."/>
        </authorList>
    </citation>
    <scope>NUCLEOTIDE SEQUENCE</scope>
</reference>
<dbReference type="EMBL" id="GECZ01002261">
    <property type="protein sequence ID" value="JAS67508.1"/>
    <property type="molecule type" value="Transcribed_RNA"/>
</dbReference>
<feature type="compositionally biased region" description="Basic and acidic residues" evidence="1">
    <location>
        <begin position="101"/>
        <end position="111"/>
    </location>
</feature>